<dbReference type="EMBL" id="KV454209">
    <property type="protein sequence ID" value="ODQ61424.1"/>
    <property type="molecule type" value="Genomic_DNA"/>
</dbReference>
<dbReference type="FunFam" id="1.10.510.10:FF:000497">
    <property type="entry name" value="Phosphoinositide 3-kinase regulatory subunit"/>
    <property type="match status" value="1"/>
</dbReference>
<gene>
    <name evidence="17" type="ORF">WICANDRAFT_52559</name>
</gene>
<dbReference type="GeneID" id="30199937"/>
<keyword evidence="3" id="KW-0723">Serine/threonine-protein kinase</keyword>
<dbReference type="GO" id="GO:0046854">
    <property type="term" value="P:phosphatidylinositol phosphate biosynthetic process"/>
    <property type="evidence" value="ECO:0007669"/>
    <property type="project" value="EnsemblFungi"/>
</dbReference>
<dbReference type="GO" id="GO:0051365">
    <property type="term" value="P:cellular response to potassium ion starvation"/>
    <property type="evidence" value="ECO:0007669"/>
    <property type="project" value="EnsemblFungi"/>
</dbReference>
<dbReference type="InterPro" id="IPR001680">
    <property type="entry name" value="WD40_rpt"/>
</dbReference>
<evidence type="ECO:0000256" key="3">
    <source>
        <dbReference type="ARBA" id="ARBA00022527"/>
    </source>
</evidence>
<comment type="catalytic activity">
    <reaction evidence="13">
        <text>L-seryl-[protein] + ATP = O-phospho-L-seryl-[protein] + ADP + H(+)</text>
        <dbReference type="Rhea" id="RHEA:17989"/>
        <dbReference type="Rhea" id="RHEA-COMP:9863"/>
        <dbReference type="Rhea" id="RHEA-COMP:11604"/>
        <dbReference type="ChEBI" id="CHEBI:15378"/>
        <dbReference type="ChEBI" id="CHEBI:29999"/>
        <dbReference type="ChEBI" id="CHEBI:30616"/>
        <dbReference type="ChEBI" id="CHEBI:83421"/>
        <dbReference type="ChEBI" id="CHEBI:456216"/>
        <dbReference type="EC" id="2.7.11.1"/>
    </reaction>
    <physiologicalReaction direction="left-to-right" evidence="13">
        <dbReference type="Rhea" id="RHEA:17990"/>
    </physiologicalReaction>
</comment>
<evidence type="ECO:0000256" key="7">
    <source>
        <dbReference type="ARBA" id="ARBA00022741"/>
    </source>
</evidence>
<evidence type="ECO:0000256" key="12">
    <source>
        <dbReference type="ARBA" id="ARBA00048659"/>
    </source>
</evidence>
<evidence type="ECO:0000256" key="1">
    <source>
        <dbReference type="ARBA" id="ARBA00004455"/>
    </source>
</evidence>
<dbReference type="OrthoDB" id="242910at2759"/>
<dbReference type="GO" id="GO:0004674">
    <property type="term" value="F:protein serine/threonine kinase activity"/>
    <property type="evidence" value="ECO:0007669"/>
    <property type="project" value="UniProtKB-KW"/>
</dbReference>
<dbReference type="Pfam" id="PF00069">
    <property type="entry name" value="Pkinase"/>
    <property type="match status" value="1"/>
</dbReference>
<keyword evidence="6" id="KW-0677">Repeat</keyword>
<dbReference type="PANTHER" id="PTHR17583">
    <property type="entry name" value="PHOSPHOINOSITIDE 3-KINASE REGULATORY SUBUNIT 4"/>
    <property type="match status" value="1"/>
</dbReference>
<dbReference type="InterPro" id="IPR008271">
    <property type="entry name" value="Ser/Thr_kinase_AS"/>
</dbReference>
<dbReference type="InterPro" id="IPR015943">
    <property type="entry name" value="WD40/YVTN_repeat-like_dom_sf"/>
</dbReference>
<dbReference type="PROSITE" id="PS00108">
    <property type="entry name" value="PROTEIN_KINASE_ST"/>
    <property type="match status" value="1"/>
</dbReference>
<evidence type="ECO:0000256" key="15">
    <source>
        <dbReference type="SAM" id="MobiDB-lite"/>
    </source>
</evidence>
<dbReference type="InterPro" id="IPR011009">
    <property type="entry name" value="Kinase-like_dom_sf"/>
</dbReference>
<proteinExistence type="predicted"/>
<dbReference type="STRING" id="683960.A0A1E3P883"/>
<evidence type="ECO:0000256" key="10">
    <source>
        <dbReference type="ARBA" id="ARBA00022840"/>
    </source>
</evidence>
<evidence type="ECO:0000259" key="16">
    <source>
        <dbReference type="PROSITE" id="PS50011"/>
    </source>
</evidence>
<feature type="compositionally biased region" description="Basic and acidic residues" evidence="15">
    <location>
        <begin position="1326"/>
        <end position="1339"/>
    </location>
</feature>
<dbReference type="GO" id="GO:0010008">
    <property type="term" value="C:endosome membrane"/>
    <property type="evidence" value="ECO:0007669"/>
    <property type="project" value="UniProtKB-SubCell"/>
</dbReference>
<dbReference type="SUPFAM" id="SSF50978">
    <property type="entry name" value="WD40 repeat-like"/>
    <property type="match status" value="1"/>
</dbReference>
<dbReference type="GO" id="GO:0071561">
    <property type="term" value="C:nucleus-vacuole junction"/>
    <property type="evidence" value="ECO:0007669"/>
    <property type="project" value="EnsemblFungi"/>
</dbReference>
<evidence type="ECO:0000256" key="9">
    <source>
        <dbReference type="ARBA" id="ARBA00022777"/>
    </source>
</evidence>
<keyword evidence="18" id="KW-1185">Reference proteome</keyword>
<dbReference type="InterPro" id="IPR045162">
    <property type="entry name" value="Vps15-like"/>
</dbReference>
<dbReference type="PANTHER" id="PTHR17583:SF0">
    <property type="entry name" value="PHOSPHOINOSITIDE 3-KINASE REGULATORY SUBUNIT 4"/>
    <property type="match status" value="1"/>
</dbReference>
<evidence type="ECO:0000313" key="17">
    <source>
        <dbReference type="EMBL" id="ODQ61424.1"/>
    </source>
</evidence>
<feature type="domain" description="Protein kinase" evidence="16">
    <location>
        <begin position="27"/>
        <end position="304"/>
    </location>
</feature>
<dbReference type="Gene3D" id="1.10.510.10">
    <property type="entry name" value="Transferase(Phosphotransferase) domain 1"/>
    <property type="match status" value="1"/>
</dbReference>
<feature type="repeat" description="WD" evidence="14">
    <location>
        <begin position="970"/>
        <end position="1002"/>
    </location>
</feature>
<evidence type="ECO:0000256" key="5">
    <source>
        <dbReference type="ARBA" id="ARBA00022679"/>
    </source>
</evidence>
<protein>
    <recommendedName>
        <fullName evidence="2">non-specific serine/threonine protein kinase</fullName>
        <ecNumber evidence="2">2.7.11.1</ecNumber>
    </recommendedName>
</protein>
<evidence type="ECO:0000256" key="4">
    <source>
        <dbReference type="ARBA" id="ARBA00022574"/>
    </source>
</evidence>
<dbReference type="GO" id="GO:0034271">
    <property type="term" value="C:phosphatidylinositol 3-kinase complex, class III, type I"/>
    <property type="evidence" value="ECO:0007669"/>
    <property type="project" value="EnsemblFungi"/>
</dbReference>
<feature type="region of interest" description="Disordered" evidence="15">
    <location>
        <begin position="1297"/>
        <end position="1316"/>
    </location>
</feature>
<dbReference type="Gene3D" id="1.25.10.10">
    <property type="entry name" value="Leucine-rich Repeat Variant"/>
    <property type="match status" value="1"/>
</dbReference>
<evidence type="ECO:0000256" key="6">
    <source>
        <dbReference type="ARBA" id="ARBA00022737"/>
    </source>
</evidence>
<accession>A0A1E3P883</accession>
<dbReference type="GO" id="GO:0000011">
    <property type="term" value="P:vacuole inheritance"/>
    <property type="evidence" value="ECO:0007669"/>
    <property type="project" value="EnsemblFungi"/>
</dbReference>
<dbReference type="PROSITE" id="PS50011">
    <property type="entry name" value="PROTEIN_KINASE_DOM"/>
    <property type="match status" value="1"/>
</dbReference>
<evidence type="ECO:0000256" key="2">
    <source>
        <dbReference type="ARBA" id="ARBA00012513"/>
    </source>
</evidence>
<name>A0A1E3P883_WICAA</name>
<organism evidence="17 18">
    <name type="scientific">Wickerhamomyces anomalus (strain ATCC 58044 / CBS 1984 / NCYC 433 / NRRL Y-366-8)</name>
    <name type="common">Yeast</name>
    <name type="synonym">Hansenula anomala</name>
    <dbReference type="NCBI Taxonomy" id="683960"/>
    <lineage>
        <taxon>Eukaryota</taxon>
        <taxon>Fungi</taxon>
        <taxon>Dikarya</taxon>
        <taxon>Ascomycota</taxon>
        <taxon>Saccharomycotina</taxon>
        <taxon>Saccharomycetes</taxon>
        <taxon>Phaffomycetales</taxon>
        <taxon>Wickerhamomycetaceae</taxon>
        <taxon>Wickerhamomyces</taxon>
    </lineage>
</organism>
<dbReference type="InterPro" id="IPR011989">
    <property type="entry name" value="ARM-like"/>
</dbReference>
<dbReference type="GO" id="GO:0120095">
    <property type="term" value="C:vacuole-isolation membrane contact site"/>
    <property type="evidence" value="ECO:0007669"/>
    <property type="project" value="EnsemblFungi"/>
</dbReference>
<dbReference type="PROSITE" id="PS50082">
    <property type="entry name" value="WD_REPEATS_2"/>
    <property type="match status" value="1"/>
</dbReference>
<keyword evidence="5" id="KW-0808">Transferase</keyword>
<dbReference type="PROSITE" id="PS50294">
    <property type="entry name" value="WD_REPEATS_REGION"/>
    <property type="match status" value="1"/>
</dbReference>
<feature type="region of interest" description="Disordered" evidence="15">
    <location>
        <begin position="1326"/>
        <end position="1349"/>
    </location>
</feature>
<dbReference type="GO" id="GO:0045324">
    <property type="term" value="P:late endosome to vacuole transport"/>
    <property type="evidence" value="ECO:0007669"/>
    <property type="project" value="EnsemblFungi"/>
</dbReference>
<dbReference type="SMART" id="SM00220">
    <property type="entry name" value="S_TKc"/>
    <property type="match status" value="1"/>
</dbReference>
<dbReference type="GO" id="GO:0005770">
    <property type="term" value="C:late endosome"/>
    <property type="evidence" value="ECO:0007669"/>
    <property type="project" value="TreeGrafter"/>
</dbReference>
<evidence type="ECO:0000256" key="13">
    <source>
        <dbReference type="ARBA" id="ARBA00048977"/>
    </source>
</evidence>
<dbReference type="GO" id="GO:0000425">
    <property type="term" value="P:pexophagy"/>
    <property type="evidence" value="ECO:0007669"/>
    <property type="project" value="EnsemblFungi"/>
</dbReference>
<dbReference type="SUPFAM" id="SSF48371">
    <property type="entry name" value="ARM repeat"/>
    <property type="match status" value="1"/>
</dbReference>
<dbReference type="GO" id="GO:0005524">
    <property type="term" value="F:ATP binding"/>
    <property type="evidence" value="ECO:0007669"/>
    <property type="project" value="UniProtKB-KW"/>
</dbReference>
<dbReference type="GO" id="GO:0043130">
    <property type="term" value="F:ubiquitin binding"/>
    <property type="evidence" value="ECO:0007669"/>
    <property type="project" value="EnsemblFungi"/>
</dbReference>
<dbReference type="SUPFAM" id="SSF56112">
    <property type="entry name" value="Protein kinase-like (PK-like)"/>
    <property type="match status" value="1"/>
</dbReference>
<keyword evidence="8" id="KW-0967">Endosome</keyword>
<dbReference type="Gene3D" id="2.130.10.10">
    <property type="entry name" value="YVTN repeat-like/Quinoprotein amine dehydrogenase"/>
    <property type="match status" value="1"/>
</dbReference>
<dbReference type="GO" id="GO:0034272">
    <property type="term" value="C:phosphatidylinositol 3-kinase complex, class III, type II"/>
    <property type="evidence" value="ECO:0007669"/>
    <property type="project" value="EnsemblFungi"/>
</dbReference>
<keyword evidence="4 14" id="KW-0853">WD repeat</keyword>
<dbReference type="EC" id="2.7.11.1" evidence="2"/>
<dbReference type="Proteomes" id="UP000094112">
    <property type="component" value="Unassembled WGS sequence"/>
</dbReference>
<dbReference type="RefSeq" id="XP_019040631.1">
    <property type="nucleotide sequence ID" value="XM_019182691.1"/>
</dbReference>
<dbReference type="GO" id="GO:0005794">
    <property type="term" value="C:Golgi apparatus"/>
    <property type="evidence" value="ECO:0007669"/>
    <property type="project" value="UniProtKB-SubCell"/>
</dbReference>
<dbReference type="GO" id="GO:0045053">
    <property type="term" value="P:protein retention in Golgi apparatus"/>
    <property type="evidence" value="ECO:0007669"/>
    <property type="project" value="EnsemblFungi"/>
</dbReference>
<keyword evidence="9" id="KW-0418">Kinase</keyword>
<comment type="subcellular location">
    <subcellularLocation>
        <location evidence="1">Endosome membrane</location>
        <topology evidence="1">Lipid-anchor</topology>
    </subcellularLocation>
    <subcellularLocation>
        <location evidence="11">Golgi apparatus</location>
        <location evidence="11">trans-Golgi network membrane</location>
        <topology evidence="11">Lipid-anchor</topology>
    </subcellularLocation>
</comment>
<keyword evidence="7" id="KW-0547">Nucleotide-binding</keyword>
<evidence type="ECO:0000256" key="11">
    <source>
        <dbReference type="ARBA" id="ARBA00037864"/>
    </source>
</evidence>
<evidence type="ECO:0000256" key="14">
    <source>
        <dbReference type="PROSITE-ProRule" id="PRU00221"/>
    </source>
</evidence>
<dbReference type="GO" id="GO:0006623">
    <property type="term" value="P:protein targeting to vacuole"/>
    <property type="evidence" value="ECO:0007669"/>
    <property type="project" value="EnsemblFungi"/>
</dbReference>
<dbReference type="InterPro" id="IPR016024">
    <property type="entry name" value="ARM-type_fold"/>
</dbReference>
<keyword evidence="10" id="KW-0067">ATP-binding</keyword>
<dbReference type="InterPro" id="IPR055231">
    <property type="entry name" value="2AA_helical"/>
</dbReference>
<reference evidence="17 18" key="1">
    <citation type="journal article" date="2016" name="Proc. Natl. Acad. Sci. U.S.A.">
        <title>Comparative genomics of biotechnologically important yeasts.</title>
        <authorList>
            <person name="Riley R."/>
            <person name="Haridas S."/>
            <person name="Wolfe K.H."/>
            <person name="Lopes M.R."/>
            <person name="Hittinger C.T."/>
            <person name="Goeker M."/>
            <person name="Salamov A.A."/>
            <person name="Wisecaver J.H."/>
            <person name="Long T.M."/>
            <person name="Calvey C.H."/>
            <person name="Aerts A.L."/>
            <person name="Barry K.W."/>
            <person name="Choi C."/>
            <person name="Clum A."/>
            <person name="Coughlan A.Y."/>
            <person name="Deshpande S."/>
            <person name="Douglass A.P."/>
            <person name="Hanson S.J."/>
            <person name="Klenk H.-P."/>
            <person name="LaButti K.M."/>
            <person name="Lapidus A."/>
            <person name="Lindquist E.A."/>
            <person name="Lipzen A.M."/>
            <person name="Meier-Kolthoff J.P."/>
            <person name="Ohm R.A."/>
            <person name="Otillar R.P."/>
            <person name="Pangilinan J.L."/>
            <person name="Peng Y."/>
            <person name="Rokas A."/>
            <person name="Rosa C.A."/>
            <person name="Scheuner C."/>
            <person name="Sibirny A.A."/>
            <person name="Slot J.C."/>
            <person name="Stielow J.B."/>
            <person name="Sun H."/>
            <person name="Kurtzman C.P."/>
            <person name="Blackwell M."/>
            <person name="Grigoriev I.V."/>
            <person name="Jeffries T.W."/>
        </authorList>
    </citation>
    <scope>NUCLEOTIDE SEQUENCE [LARGE SCALE GENOMIC DNA]</scope>
    <source>
        <strain evidence="18">ATCC 58044 / CBS 1984 / NCYC 433 / NRRL Y-366-8</strain>
    </source>
</reference>
<dbReference type="GO" id="GO:0032968">
    <property type="term" value="P:positive regulation of transcription elongation by RNA polymerase II"/>
    <property type="evidence" value="ECO:0007669"/>
    <property type="project" value="EnsemblFungi"/>
</dbReference>
<sequence length="1392" mass="158653">MGSHLSLMAPTAPSIAVSAYVDVLDQIQYLQELGTSRFLKTVKANDTDGSIVIKVFIKPDDNLELSQWRKVLDEQKAKLIDIPSVLPYLKIIETDRAGYLIRQFIKTNIYDRISTRPFLEDVEKKWMIFQLLNTLNECHEQGITHGDIKTENILVTTWNWILLSDFAPFKPVYLPEDNPGSFSFFFDTSQRRTCYLAPERFLNNADYTPELNNDAKITNEMDIFSLGCAIAEIYLEGTPIFSLAQLYKYKRGEFIPDLAGIDDVHIRELVESMISLNPAHRLSAKEYLEKYRRLAFPENFYTFIYEYFKSFNEDIVPFHSTGRVYECDSRINRLYNDFDKISYFLGYKYDVTEEDEMDNDEKIRNGSLVPIRLSLPGIPKNYSLKSTSKVVGGTDDSALIILSFIFTSMRNVRQEASKIQALELILALSERIHDEAKLDRVLPYVIVLFTDSSINVQAAALKSLTQLLLLVDAIGPVNVLLFSEYIIPRLSNLLSNASPYLRMVFASCLPYLAQTSLRFHDMATILKTTNDGFNTAGMFDVSKESLISDFETFAISMLTDPEANVKVALLRNILPLCSFFGKEKTNDLILSHLITYLNDKSSFLRISFVEAVVGLSIYVGTTSLEHYILPLLVQTLTDPEELVVIKVLQIFQDLSKLGLIKKDYIWDLLSTVSKLLLHPNEWIKQSTLSLIITIADTLTLTDLYCMLYPIIRPYIDYDVTDFSWDTLFSVCKRSVSRSVYNLACTWSLRAENTLFWQQVKSPHTDAFGNRGLDFLSKPIPGMSNSKVSAGNSIIFSNMEVPLSNEDKGWVDRLMSSGLNGQELWKIADLREYIYRVSRLTTRTGSRDFEERNGVEIQQLGVLPRNVFFDSKLHSEVLVTPPIDEISTNSPIPSIDDRLTIDAAPDPNIISSTVTNSYTGNDPYVVRFLNNVKIEPSLEEFPEFNQPIPQAQFNVSISRSWSPKGDLISHLKEHKSGISTIDVSPDHNFFITGDDDGQLKVWDTMRLERNVTQSSALSVDLESPIVKIKFLSTHYSFAVALKDGSIKVIKINFKKSKRQHTVMDSFTVIRETKLENEYATDLLFGQKDQKHVLYLVTSASSIIAMDIRVMETIFKLEENPSHGNLTCFTVSRDNSWLVIGTSRGILSLWDLRFRLHLKSWKFKSGYPIKKVISCSDDYHLNRKKGRYVTVIGGTGDSDATIWDISTGICREVFTRSAENNNLDKFNLVELNDGKAVESEILKGFSNLELDNIQKDYSFTALQLIEKHIDHRRKFWILTASPAFEMVLWNVHHPEDSRMLSNNSTNNQQGKPTYSTSQINPNLRIITERYPTEPETGSKDAKSKKKRGKGSLLTEAQEELMKRHHDIITDFVLVLKPYEMIVSVDRSGVINVYK</sequence>
<dbReference type="InterPro" id="IPR036322">
    <property type="entry name" value="WD40_repeat_dom_sf"/>
</dbReference>
<evidence type="ECO:0000313" key="18">
    <source>
        <dbReference type="Proteomes" id="UP000094112"/>
    </source>
</evidence>
<dbReference type="Pfam" id="PF00400">
    <property type="entry name" value="WD40"/>
    <property type="match status" value="1"/>
</dbReference>
<comment type="catalytic activity">
    <reaction evidence="12">
        <text>L-threonyl-[protein] + ATP = O-phospho-L-threonyl-[protein] + ADP + H(+)</text>
        <dbReference type="Rhea" id="RHEA:46608"/>
        <dbReference type="Rhea" id="RHEA-COMP:11060"/>
        <dbReference type="Rhea" id="RHEA-COMP:11605"/>
        <dbReference type="ChEBI" id="CHEBI:15378"/>
        <dbReference type="ChEBI" id="CHEBI:30013"/>
        <dbReference type="ChEBI" id="CHEBI:30616"/>
        <dbReference type="ChEBI" id="CHEBI:61977"/>
        <dbReference type="ChEBI" id="CHEBI:456216"/>
        <dbReference type="EC" id="2.7.11.1"/>
    </reaction>
    <physiologicalReaction direction="left-to-right" evidence="12">
        <dbReference type="Rhea" id="RHEA:46609"/>
    </physiologicalReaction>
</comment>
<evidence type="ECO:0000256" key="8">
    <source>
        <dbReference type="ARBA" id="ARBA00022753"/>
    </source>
</evidence>
<dbReference type="Pfam" id="PF22956">
    <property type="entry name" value="VPS15-like_hel"/>
    <property type="match status" value="1"/>
</dbReference>
<dbReference type="InterPro" id="IPR000719">
    <property type="entry name" value="Prot_kinase_dom"/>
</dbReference>
<dbReference type="SMART" id="SM00320">
    <property type="entry name" value="WD40"/>
    <property type="match status" value="4"/>
</dbReference>
<dbReference type="CDD" id="cd13980">
    <property type="entry name" value="STKc_Vps15"/>
    <property type="match status" value="1"/>
</dbReference>